<reference evidence="1 2" key="1">
    <citation type="journal article" date="2011" name="Proc. Natl. Acad. Sci. U.S.A.">
        <title>Evolutionary erosion of yeast sex chromosomes by mating-type switching accidents.</title>
        <authorList>
            <person name="Gordon J.L."/>
            <person name="Armisen D."/>
            <person name="Proux-Wera E."/>
            <person name="Oheigeartaigh S.S."/>
            <person name="Byrne K.P."/>
            <person name="Wolfe K.H."/>
        </authorList>
    </citation>
    <scope>NUCLEOTIDE SEQUENCE [LARGE SCALE GENOMIC DNA]</scope>
    <source>
        <strain evidence="2">ATCC 10597 / BCRC 20456 / CBS 421 / NBRC 0211 / NRRL Y-12639</strain>
    </source>
</reference>
<sequence>MKTIVIPDTRFQQVFQNALERERNKLYPDTTKQNTGTLVTESLVIFKVILRDVILLPFIQSVLWTEFLIVCKPRIYRGFKSIANFNIKNITNMLTGRTNNY</sequence>
<keyword evidence="2" id="KW-1185">Reference proteome</keyword>
<dbReference type="RefSeq" id="XP_003671217.2">
    <property type="nucleotide sequence ID" value="XM_003671169.2"/>
</dbReference>
<protein>
    <submittedName>
        <fullName evidence="1">Uncharacterized protein</fullName>
    </submittedName>
</protein>
<dbReference type="Proteomes" id="UP000000689">
    <property type="component" value="Chromosome 7"/>
</dbReference>
<dbReference type="STRING" id="1071378.G0WDW3"/>
<organism evidence="1 2">
    <name type="scientific">Naumovozyma dairenensis (strain ATCC 10597 / BCRC 20456 / CBS 421 / NBRC 0211 / NRRL Y-12639)</name>
    <name type="common">Saccharomyces dairenensis</name>
    <dbReference type="NCBI Taxonomy" id="1071378"/>
    <lineage>
        <taxon>Eukaryota</taxon>
        <taxon>Fungi</taxon>
        <taxon>Dikarya</taxon>
        <taxon>Ascomycota</taxon>
        <taxon>Saccharomycotina</taxon>
        <taxon>Saccharomycetes</taxon>
        <taxon>Saccharomycetales</taxon>
        <taxon>Saccharomycetaceae</taxon>
        <taxon>Naumovozyma</taxon>
    </lineage>
</organism>
<dbReference type="EMBL" id="HE580273">
    <property type="protein sequence ID" value="CCD25974.2"/>
    <property type="molecule type" value="Genomic_DNA"/>
</dbReference>
<proteinExistence type="predicted"/>
<dbReference type="HOGENOM" id="CLU_156033_1_0_1"/>
<dbReference type="KEGG" id="ndi:NDAI_0G01990"/>
<evidence type="ECO:0000313" key="1">
    <source>
        <dbReference type="EMBL" id="CCD25974.2"/>
    </source>
</evidence>
<dbReference type="OrthoDB" id="2430343at2759"/>
<dbReference type="GeneID" id="11497370"/>
<dbReference type="AlphaFoldDB" id="G0WDW3"/>
<gene>
    <name evidence="1" type="primary">NDAI0G01990</name>
    <name evidence="1" type="ordered locus">NDAI_0G01990</name>
</gene>
<accession>G0WDW3</accession>
<evidence type="ECO:0000313" key="2">
    <source>
        <dbReference type="Proteomes" id="UP000000689"/>
    </source>
</evidence>
<name>G0WDW3_NAUDC</name>